<dbReference type="InterPro" id="IPR035902">
    <property type="entry name" value="Nuc_phospho_transferase"/>
</dbReference>
<dbReference type="Pfam" id="PF00591">
    <property type="entry name" value="Glycos_transf_3"/>
    <property type="match status" value="1"/>
</dbReference>
<dbReference type="InterPro" id="IPR017459">
    <property type="entry name" value="Glycosyl_Trfase_fam3_N_dom"/>
</dbReference>
<evidence type="ECO:0000313" key="10">
    <source>
        <dbReference type="Proteomes" id="UP000036338"/>
    </source>
</evidence>
<comment type="function">
    <text evidence="7">The enzymes which catalyze the reversible phosphorolysis of pyrimidine nucleosides are involved in the degradation of these compounds and in their utilization as carbon and energy sources, or in the rescue of pyrimidine bases for nucleotide synthesis.</text>
</comment>
<dbReference type="SUPFAM" id="SSF52418">
    <property type="entry name" value="Nucleoside phosphorylase/phosphoribosyltransferase catalytic domain"/>
    <property type="match status" value="1"/>
</dbReference>
<dbReference type="InterPro" id="IPR000312">
    <property type="entry name" value="Glycosyl_Trfase_fam3"/>
</dbReference>
<dbReference type="InterPro" id="IPR013465">
    <property type="entry name" value="Thymidine_Pase"/>
</dbReference>
<evidence type="ECO:0000313" key="9">
    <source>
        <dbReference type="EMBL" id="KML57574.1"/>
    </source>
</evidence>
<dbReference type="Pfam" id="PF07831">
    <property type="entry name" value="PYNP_C"/>
    <property type="match status" value="1"/>
</dbReference>
<dbReference type="InterPro" id="IPR036320">
    <property type="entry name" value="Glycosyl_Trfase_fam3_N_dom_sf"/>
</dbReference>
<dbReference type="SUPFAM" id="SSF47648">
    <property type="entry name" value="Nucleoside phosphorylase/phosphoribosyltransferase N-terminal domain"/>
    <property type="match status" value="1"/>
</dbReference>
<dbReference type="GO" id="GO:0046104">
    <property type="term" value="P:thymidine metabolic process"/>
    <property type="evidence" value="ECO:0007669"/>
    <property type="project" value="UniProtKB-UniRule"/>
</dbReference>
<dbReference type="PANTHER" id="PTHR10515">
    <property type="entry name" value="THYMIDINE PHOSPHORYLASE"/>
    <property type="match status" value="1"/>
</dbReference>
<dbReference type="SUPFAM" id="SSF54680">
    <property type="entry name" value="Pyrimidine nucleoside phosphorylase C-terminal domain"/>
    <property type="match status" value="1"/>
</dbReference>
<reference evidence="9 10" key="1">
    <citation type="submission" date="2015-05" db="EMBL/GenBank/DDBJ databases">
        <title>Draft genome of Burkholderia cepacia LK29.</title>
        <authorList>
            <person name="Chan X.Y."/>
        </authorList>
    </citation>
    <scope>NUCLEOTIDE SEQUENCE [LARGE SCALE GENOMIC DNA]</scope>
    <source>
        <strain evidence="9 10">LK29</strain>
    </source>
</reference>
<evidence type="ECO:0000256" key="1">
    <source>
        <dbReference type="ARBA" id="ARBA00006915"/>
    </source>
</evidence>
<comment type="subunit">
    <text evidence="2 7">Homodimer.</text>
</comment>
<evidence type="ECO:0000259" key="8">
    <source>
        <dbReference type="SMART" id="SM00941"/>
    </source>
</evidence>
<protein>
    <recommendedName>
        <fullName evidence="3 7">Thymidine phosphorylase</fullName>
        <ecNumber evidence="3 7">2.4.2.4</ecNumber>
    </recommendedName>
    <alternativeName>
        <fullName evidence="7">TdRPase</fullName>
    </alternativeName>
</protein>
<evidence type="ECO:0000256" key="4">
    <source>
        <dbReference type="ARBA" id="ARBA00022676"/>
    </source>
</evidence>
<dbReference type="NCBIfam" id="TIGR02644">
    <property type="entry name" value="Y_phosphoryl"/>
    <property type="match status" value="1"/>
</dbReference>
<dbReference type="NCBIfam" id="NF004490">
    <property type="entry name" value="PRK05820.1"/>
    <property type="match status" value="1"/>
</dbReference>
<dbReference type="GO" id="GO:0006206">
    <property type="term" value="P:pyrimidine nucleobase metabolic process"/>
    <property type="evidence" value="ECO:0007669"/>
    <property type="project" value="InterPro"/>
</dbReference>
<dbReference type="RefSeq" id="WP_048246247.1">
    <property type="nucleotide sequence ID" value="NZ_LDWR01000022.1"/>
</dbReference>
<organism evidence="9 10">
    <name type="scientific">Burkholderia cepacia</name>
    <name type="common">Pseudomonas cepacia</name>
    <dbReference type="NCBI Taxonomy" id="292"/>
    <lineage>
        <taxon>Bacteria</taxon>
        <taxon>Pseudomonadati</taxon>
        <taxon>Pseudomonadota</taxon>
        <taxon>Betaproteobacteria</taxon>
        <taxon>Burkholderiales</taxon>
        <taxon>Burkholderiaceae</taxon>
        <taxon>Burkholderia</taxon>
        <taxon>Burkholderia cepacia complex</taxon>
    </lineage>
</organism>
<dbReference type="HAMAP" id="MF_01628">
    <property type="entry name" value="Thymid_phosp"/>
    <property type="match status" value="1"/>
</dbReference>
<dbReference type="GO" id="GO:0005829">
    <property type="term" value="C:cytosol"/>
    <property type="evidence" value="ECO:0007669"/>
    <property type="project" value="TreeGrafter"/>
</dbReference>
<dbReference type="PANTHER" id="PTHR10515:SF0">
    <property type="entry name" value="THYMIDINE PHOSPHORYLASE"/>
    <property type="match status" value="1"/>
</dbReference>
<evidence type="ECO:0000256" key="5">
    <source>
        <dbReference type="ARBA" id="ARBA00022679"/>
    </source>
</evidence>
<feature type="domain" description="Pyrimidine nucleoside phosphorylase C-terminal" evidence="8">
    <location>
        <begin position="350"/>
        <end position="424"/>
    </location>
</feature>
<dbReference type="FunFam" id="3.40.1030.10:FF:000001">
    <property type="entry name" value="Thymidine phosphorylase"/>
    <property type="match status" value="1"/>
</dbReference>
<gene>
    <name evidence="7" type="primary">deoA</name>
    <name evidence="9" type="ORF">VL15_14090</name>
</gene>
<dbReference type="Pfam" id="PF02885">
    <property type="entry name" value="Glycos_trans_3N"/>
    <property type="match status" value="1"/>
</dbReference>
<dbReference type="InterPro" id="IPR018090">
    <property type="entry name" value="Pyrmidine_PPas_bac/euk"/>
</dbReference>
<dbReference type="Gene3D" id="3.90.1170.30">
    <property type="entry name" value="Pyrimidine nucleoside phosphorylase-like, C-terminal domain"/>
    <property type="match status" value="1"/>
</dbReference>
<evidence type="ECO:0000256" key="2">
    <source>
        <dbReference type="ARBA" id="ARBA00011738"/>
    </source>
</evidence>
<dbReference type="InterPro" id="IPR017872">
    <property type="entry name" value="Pyrmidine_PPase_CS"/>
</dbReference>
<dbReference type="InterPro" id="IPR000053">
    <property type="entry name" value="Thymidine/pyrmidine_PPase"/>
</dbReference>
<dbReference type="UniPathway" id="UPA00578">
    <property type="reaction ID" value="UER00638"/>
</dbReference>
<dbReference type="GO" id="GO:0004645">
    <property type="term" value="F:1,4-alpha-oligoglucan phosphorylase activity"/>
    <property type="evidence" value="ECO:0007669"/>
    <property type="project" value="InterPro"/>
</dbReference>
<comment type="caution">
    <text evidence="9">The sequence shown here is derived from an EMBL/GenBank/DDBJ whole genome shotgun (WGS) entry which is preliminary data.</text>
</comment>
<evidence type="ECO:0000256" key="6">
    <source>
        <dbReference type="ARBA" id="ARBA00048550"/>
    </source>
</evidence>
<dbReference type="NCBIfam" id="TIGR02643">
    <property type="entry name" value="T_phosphoryl"/>
    <property type="match status" value="1"/>
</dbReference>
<name>A0A0J5WSC4_BURCE</name>
<dbReference type="PIRSF" id="PIRSF000478">
    <property type="entry name" value="TP_PyNP"/>
    <property type="match status" value="1"/>
</dbReference>
<dbReference type="Gene3D" id="3.40.1030.10">
    <property type="entry name" value="Nucleoside phosphorylase/phosphoribosyltransferase catalytic domain"/>
    <property type="match status" value="1"/>
</dbReference>
<dbReference type="EMBL" id="LDWR01000022">
    <property type="protein sequence ID" value="KML57574.1"/>
    <property type="molecule type" value="Genomic_DNA"/>
</dbReference>
<dbReference type="GO" id="GO:0009032">
    <property type="term" value="F:thymidine phosphorylase activity"/>
    <property type="evidence" value="ECO:0007669"/>
    <property type="project" value="UniProtKB-UniRule"/>
</dbReference>
<dbReference type="AlphaFoldDB" id="A0A0J5WSC4"/>
<dbReference type="PROSITE" id="PS00647">
    <property type="entry name" value="THYMID_PHOSPHORYLASE"/>
    <property type="match status" value="1"/>
</dbReference>
<dbReference type="Proteomes" id="UP000036338">
    <property type="component" value="Unassembled WGS sequence"/>
</dbReference>
<accession>A0A0J5WSC4</accession>
<dbReference type="PATRIC" id="fig|292.27.peg.2711"/>
<evidence type="ECO:0000256" key="7">
    <source>
        <dbReference type="HAMAP-Rule" id="MF_01628"/>
    </source>
</evidence>
<keyword evidence="5 7" id="KW-0808">Transferase</keyword>
<comment type="catalytic activity">
    <reaction evidence="6 7">
        <text>thymidine + phosphate = 2-deoxy-alpha-D-ribose 1-phosphate + thymine</text>
        <dbReference type="Rhea" id="RHEA:16037"/>
        <dbReference type="ChEBI" id="CHEBI:17748"/>
        <dbReference type="ChEBI" id="CHEBI:17821"/>
        <dbReference type="ChEBI" id="CHEBI:43474"/>
        <dbReference type="ChEBI" id="CHEBI:57259"/>
        <dbReference type="EC" id="2.4.2.4"/>
    </reaction>
</comment>
<keyword evidence="4 7" id="KW-0328">Glycosyltransferase</keyword>
<comment type="similarity">
    <text evidence="1 7">Belongs to the thymidine/pyrimidine-nucleoside phosphorylase family.</text>
</comment>
<dbReference type="InterPro" id="IPR013102">
    <property type="entry name" value="PYNP_C"/>
</dbReference>
<dbReference type="Gene3D" id="1.20.970.10">
    <property type="entry name" value="Transferase, Pyrimidine Nucleoside Phosphorylase, Chain C"/>
    <property type="match status" value="1"/>
</dbReference>
<sequence length="438" mass="45655">MFLPQEFIRKKRNRQPLDHDGITAFVRGVTDGSVTEGQVAAFAMAVYFNDLSVDERVALTIAQRDSGDVLDWRALDLDGPVIDKHSTGGVGDVVSLMLGPMVAACGGYVPMISGRGLGHTGGTLDKLSAIPGYDVMPDTAAFRRTVRDVGVAIIGQTARLAPADKRIYAIRDVTATVESVAMITASILSKKLAAGLDGLVMDVKVGSGAFMPTVEKSAELARSIVDVGNGAGMKTTAILTDMNQSLAPCAGNALEVACAIDYLTGKSRPARLHEVTMALAAQLLVTGGLARDTAQARVMLQRSLDSGAAAERFARMVVALGGPADLIDAPWRHLARAAVIVPVPSRASGVVQHVDCRALGLAVVALGGGRMRAEDAIDTRVGLSALAEIGQRVDAGQPLGYVHARDADAAAHAVEAVQRSYVLGETGDAPPTIHQQIG</sequence>
<dbReference type="SMART" id="SM00941">
    <property type="entry name" value="PYNP_C"/>
    <property type="match status" value="1"/>
</dbReference>
<dbReference type="EC" id="2.4.2.4" evidence="3 7"/>
<evidence type="ECO:0000256" key="3">
    <source>
        <dbReference type="ARBA" id="ARBA00011892"/>
    </source>
</evidence>
<proteinExistence type="inferred from homology"/>
<comment type="pathway">
    <text evidence="7">Pyrimidine metabolism; dTMP biosynthesis via salvage pathway; dTMP from thymine: step 1/2.</text>
</comment>
<dbReference type="InterPro" id="IPR036566">
    <property type="entry name" value="PYNP-like_C_sf"/>
</dbReference>